<dbReference type="Proteomes" id="UP000008206">
    <property type="component" value="Chromosome"/>
</dbReference>
<dbReference type="HOGENOM" id="CLU_2600216_0_0_3"/>
<dbReference type="eggNOG" id="ENOG50320Q2">
    <property type="taxonomic scope" value="Bacteria"/>
</dbReference>
<gene>
    <name evidence="1" type="ordered locus">Cyan7822_2434</name>
</gene>
<sequence>MTEKTLNFNSLQMLLSLVLPAGCQTACVSNSTYRINCPNYKIACQVWEKFRLCVEPLLEEGAVVEVIAYDFYARSNPKFRA</sequence>
<dbReference type="AlphaFoldDB" id="E0UGS8"/>
<evidence type="ECO:0000313" key="1">
    <source>
        <dbReference type="EMBL" id="ADN14409.1"/>
    </source>
</evidence>
<dbReference type="RefSeq" id="WP_013322514.1">
    <property type="nucleotide sequence ID" value="NC_014501.1"/>
</dbReference>
<organism evidence="1 2">
    <name type="scientific">Gloeothece verrucosa (strain PCC 7822)</name>
    <name type="common">Cyanothece sp. (strain PCC 7822)</name>
    <dbReference type="NCBI Taxonomy" id="497965"/>
    <lineage>
        <taxon>Bacteria</taxon>
        <taxon>Bacillati</taxon>
        <taxon>Cyanobacteriota</taxon>
        <taxon>Cyanophyceae</taxon>
        <taxon>Oscillatoriophycideae</taxon>
        <taxon>Chroococcales</taxon>
        <taxon>Aphanothecaceae</taxon>
        <taxon>Gloeothece</taxon>
        <taxon>Gloeothece verrucosa</taxon>
    </lineage>
</organism>
<dbReference type="OrthoDB" id="427972at2"/>
<evidence type="ECO:0000313" key="2">
    <source>
        <dbReference type="Proteomes" id="UP000008206"/>
    </source>
</evidence>
<dbReference type="EMBL" id="CP002198">
    <property type="protein sequence ID" value="ADN14409.1"/>
    <property type="molecule type" value="Genomic_DNA"/>
</dbReference>
<accession>E0UGS8</accession>
<dbReference type="KEGG" id="cyj:Cyan7822_2434"/>
<proteinExistence type="predicted"/>
<name>E0UGS8_GLOV7</name>
<protein>
    <submittedName>
        <fullName evidence="1">Uncharacterized protein</fullName>
    </submittedName>
</protein>
<keyword evidence="2" id="KW-1185">Reference proteome</keyword>
<reference evidence="2" key="1">
    <citation type="journal article" date="2011" name="MBio">
        <title>Novel metabolic attributes of the genus Cyanothece, comprising a group of unicellular nitrogen-fixing Cyanobacteria.</title>
        <authorList>
            <person name="Bandyopadhyay A."/>
            <person name="Elvitigala T."/>
            <person name="Welsh E."/>
            <person name="Stockel J."/>
            <person name="Liberton M."/>
            <person name="Min H."/>
            <person name="Sherman L.A."/>
            <person name="Pakrasi H.B."/>
        </authorList>
    </citation>
    <scope>NUCLEOTIDE SEQUENCE [LARGE SCALE GENOMIC DNA]</scope>
    <source>
        <strain evidence="2">PCC 7822</strain>
    </source>
</reference>